<feature type="domain" description="HTH tetR-type" evidence="6">
    <location>
        <begin position="10"/>
        <end position="70"/>
    </location>
</feature>
<reference evidence="7 8" key="1">
    <citation type="submission" date="2018-01" db="EMBL/GenBank/DDBJ databases">
        <title>Saezia sanguinis gen. nov., sp. nov., in the order Burkholderiales isolated from human blood.</title>
        <authorList>
            <person name="Medina-Pascual M.J."/>
            <person name="Valdezate S."/>
            <person name="Monzon S."/>
            <person name="Cuesta I."/>
            <person name="Carrasco G."/>
            <person name="Villalon P."/>
            <person name="Saez-Nieto J.A."/>
        </authorList>
    </citation>
    <scope>NUCLEOTIDE SEQUENCE [LARGE SCALE GENOMIC DNA]</scope>
    <source>
        <strain evidence="7 8">CNM695-12</strain>
    </source>
</reference>
<protein>
    <submittedName>
        <fullName evidence="7">HTH-type transcriptional regulator AcrR</fullName>
    </submittedName>
</protein>
<dbReference type="Pfam" id="PF08361">
    <property type="entry name" value="TetR_C_2"/>
    <property type="match status" value="1"/>
</dbReference>
<organism evidence="7 8">
    <name type="scientific">Saezia sanguinis</name>
    <dbReference type="NCBI Taxonomy" id="1965230"/>
    <lineage>
        <taxon>Bacteria</taxon>
        <taxon>Pseudomonadati</taxon>
        <taxon>Pseudomonadota</taxon>
        <taxon>Betaproteobacteria</taxon>
        <taxon>Burkholderiales</taxon>
        <taxon>Saeziaceae</taxon>
        <taxon>Saezia</taxon>
    </lineage>
</organism>
<comment type="caution">
    <text evidence="7">The sequence shown here is derived from an EMBL/GenBank/DDBJ whole genome shotgun (WGS) entry which is preliminary data.</text>
</comment>
<dbReference type="PRINTS" id="PR00455">
    <property type="entry name" value="HTHTETR"/>
</dbReference>
<dbReference type="Pfam" id="PF00440">
    <property type="entry name" value="TetR_N"/>
    <property type="match status" value="1"/>
</dbReference>
<sequence>MARKTKEEALQTRQIILDAAETLFQQQGVSRTSLQQIAQAANVTRGAIYWHFSDKLALFQALLDRATLSADEIFTRIEKQNDISPLNRILALISELTSLVNENSQIRNVLDIVFHKIELVDEFAVMSERHLRHLQRSLGTFTRLLLLANQAKEIHITEAQVHWAARGLQALSDGLFHNWMHDSESFDLREITLYSVKTYLQGLKHPSSSGQPSA</sequence>
<evidence type="ECO:0000256" key="2">
    <source>
        <dbReference type="ARBA" id="ARBA00023015"/>
    </source>
</evidence>
<dbReference type="PANTHER" id="PTHR30055:SF240">
    <property type="entry name" value="HTH-TYPE TRANSCRIPTIONAL REGULATOR ACRR"/>
    <property type="match status" value="1"/>
</dbReference>
<dbReference type="Gene3D" id="1.10.357.10">
    <property type="entry name" value="Tetracycline Repressor, domain 2"/>
    <property type="match status" value="1"/>
</dbReference>
<dbReference type="InterPro" id="IPR036271">
    <property type="entry name" value="Tet_transcr_reg_TetR-rel_C_sf"/>
</dbReference>
<evidence type="ECO:0000256" key="1">
    <source>
        <dbReference type="ARBA" id="ARBA00022491"/>
    </source>
</evidence>
<dbReference type="SUPFAM" id="SSF48498">
    <property type="entry name" value="Tetracyclin repressor-like, C-terminal domain"/>
    <property type="match status" value="1"/>
</dbReference>
<dbReference type="GO" id="GO:0000976">
    <property type="term" value="F:transcription cis-regulatory region binding"/>
    <property type="evidence" value="ECO:0007669"/>
    <property type="project" value="TreeGrafter"/>
</dbReference>
<evidence type="ECO:0000256" key="3">
    <source>
        <dbReference type="ARBA" id="ARBA00023125"/>
    </source>
</evidence>
<gene>
    <name evidence="7" type="primary">acrR</name>
    <name evidence="7" type="ORF">CUZ56_01000</name>
</gene>
<dbReference type="AlphaFoldDB" id="A0A433SE85"/>
<evidence type="ECO:0000259" key="6">
    <source>
        <dbReference type="PROSITE" id="PS50977"/>
    </source>
</evidence>
<evidence type="ECO:0000313" key="8">
    <source>
        <dbReference type="Proteomes" id="UP000286947"/>
    </source>
</evidence>
<evidence type="ECO:0000256" key="4">
    <source>
        <dbReference type="ARBA" id="ARBA00023163"/>
    </source>
</evidence>
<dbReference type="InterPro" id="IPR001647">
    <property type="entry name" value="HTH_TetR"/>
</dbReference>
<keyword evidence="2" id="KW-0805">Transcription regulation</keyword>
<keyword evidence="3 5" id="KW-0238">DNA-binding</keyword>
<dbReference type="PROSITE" id="PS50977">
    <property type="entry name" value="HTH_TETR_2"/>
    <property type="match status" value="1"/>
</dbReference>
<keyword evidence="4" id="KW-0804">Transcription</keyword>
<dbReference type="InterPro" id="IPR023772">
    <property type="entry name" value="DNA-bd_HTH_TetR-type_CS"/>
</dbReference>
<dbReference type="SUPFAM" id="SSF46689">
    <property type="entry name" value="Homeodomain-like"/>
    <property type="match status" value="1"/>
</dbReference>
<dbReference type="Proteomes" id="UP000286947">
    <property type="component" value="Unassembled WGS sequence"/>
</dbReference>
<evidence type="ECO:0000256" key="5">
    <source>
        <dbReference type="PROSITE-ProRule" id="PRU00335"/>
    </source>
</evidence>
<keyword evidence="8" id="KW-1185">Reference proteome</keyword>
<dbReference type="PANTHER" id="PTHR30055">
    <property type="entry name" value="HTH-TYPE TRANSCRIPTIONAL REGULATOR RUTR"/>
    <property type="match status" value="1"/>
</dbReference>
<dbReference type="InterPro" id="IPR009057">
    <property type="entry name" value="Homeodomain-like_sf"/>
</dbReference>
<accession>A0A433SE85</accession>
<dbReference type="OrthoDB" id="5816932at2"/>
<name>A0A433SE85_9BURK</name>
<dbReference type="InterPro" id="IPR013572">
    <property type="entry name" value="Tscrpt_reg_MAATS_C"/>
</dbReference>
<dbReference type="RefSeq" id="WP_126978829.1">
    <property type="nucleotide sequence ID" value="NZ_PQSP01000002.1"/>
</dbReference>
<dbReference type="EMBL" id="PQSP01000002">
    <property type="protein sequence ID" value="RUS67061.1"/>
    <property type="molecule type" value="Genomic_DNA"/>
</dbReference>
<dbReference type="InterPro" id="IPR050109">
    <property type="entry name" value="HTH-type_TetR-like_transc_reg"/>
</dbReference>
<dbReference type="GO" id="GO:0003700">
    <property type="term" value="F:DNA-binding transcription factor activity"/>
    <property type="evidence" value="ECO:0007669"/>
    <property type="project" value="TreeGrafter"/>
</dbReference>
<evidence type="ECO:0000313" key="7">
    <source>
        <dbReference type="EMBL" id="RUS67061.1"/>
    </source>
</evidence>
<keyword evidence="1" id="KW-0678">Repressor</keyword>
<feature type="DNA-binding region" description="H-T-H motif" evidence="5">
    <location>
        <begin position="33"/>
        <end position="52"/>
    </location>
</feature>
<proteinExistence type="predicted"/>
<dbReference type="PROSITE" id="PS01081">
    <property type="entry name" value="HTH_TETR_1"/>
    <property type="match status" value="1"/>
</dbReference>